<reference evidence="1" key="1">
    <citation type="submission" date="2020-04" db="EMBL/GenBank/DDBJ databases">
        <authorList>
            <person name="Chiriac C."/>
            <person name="Salcher M."/>
            <person name="Ghai R."/>
            <person name="Kavagutti S V."/>
        </authorList>
    </citation>
    <scope>NUCLEOTIDE SEQUENCE</scope>
</reference>
<sequence>MNIYQIENDYKLLVNQLIENGGELTPELELSLQINKDQLQNKSENYCYMVKQMDAECEIIDNEIKRLQQAKKAREISIDRLKTLLTNAMNTFEVTEIKTPLIKINFRKSESVIVYDVNSLPQMFKTIKVTETPDKVKIKEVIKNGETVVGAELVINNNLQIK</sequence>
<gene>
    <name evidence="1" type="ORF">UFOVP87_37</name>
</gene>
<dbReference type="EMBL" id="LR796200">
    <property type="protein sequence ID" value="CAB4127026.1"/>
    <property type="molecule type" value="Genomic_DNA"/>
</dbReference>
<evidence type="ECO:0000313" key="1">
    <source>
        <dbReference type="EMBL" id="CAB4127026.1"/>
    </source>
</evidence>
<name>A0A6J5L191_9CAUD</name>
<dbReference type="Pfam" id="PF05565">
    <property type="entry name" value="Sipho_Gp157"/>
    <property type="match status" value="1"/>
</dbReference>
<dbReference type="SUPFAM" id="SSF161266">
    <property type="entry name" value="Gam-like"/>
    <property type="match status" value="1"/>
</dbReference>
<organism evidence="1">
    <name type="scientific">uncultured Caudovirales phage</name>
    <dbReference type="NCBI Taxonomy" id="2100421"/>
    <lineage>
        <taxon>Viruses</taxon>
        <taxon>Duplodnaviria</taxon>
        <taxon>Heunggongvirae</taxon>
        <taxon>Uroviricota</taxon>
        <taxon>Caudoviricetes</taxon>
        <taxon>Peduoviridae</taxon>
        <taxon>Maltschvirus</taxon>
        <taxon>Maltschvirus maltsch</taxon>
    </lineage>
</organism>
<dbReference type="InterPro" id="IPR008840">
    <property type="entry name" value="Sipho_Gp157"/>
</dbReference>
<accession>A0A6J5L191</accession>
<protein>
    <submittedName>
        <fullName evidence="1">Siphovirus Gp157</fullName>
    </submittedName>
</protein>
<proteinExistence type="predicted"/>